<proteinExistence type="predicted"/>
<reference evidence="2" key="1">
    <citation type="submission" date="2016-10" db="EMBL/GenBank/DDBJ databases">
        <authorList>
            <person name="Varghese N."/>
            <person name="Submissions S."/>
        </authorList>
    </citation>
    <scope>NUCLEOTIDE SEQUENCE [LARGE SCALE GENOMIC DNA]</scope>
    <source>
        <strain evidence="2">SP</strain>
    </source>
</reference>
<gene>
    <name evidence="1" type="ORF">SAMN05421736_101232</name>
</gene>
<accession>A0A1H3GNQ4</accession>
<dbReference type="AlphaFoldDB" id="A0A1H3GNQ4"/>
<dbReference type="STRING" id="1503961.SAMN05421736_101232"/>
<name>A0A1H3GNQ4_9BACI</name>
<organism evidence="1 2">
    <name type="scientific">Evansella caseinilytica</name>
    <dbReference type="NCBI Taxonomy" id="1503961"/>
    <lineage>
        <taxon>Bacteria</taxon>
        <taxon>Bacillati</taxon>
        <taxon>Bacillota</taxon>
        <taxon>Bacilli</taxon>
        <taxon>Bacillales</taxon>
        <taxon>Bacillaceae</taxon>
        <taxon>Evansella</taxon>
    </lineage>
</organism>
<keyword evidence="2" id="KW-1185">Reference proteome</keyword>
<dbReference type="Proteomes" id="UP000198935">
    <property type="component" value="Unassembled WGS sequence"/>
</dbReference>
<evidence type="ECO:0000313" key="1">
    <source>
        <dbReference type="EMBL" id="SDY04921.1"/>
    </source>
</evidence>
<dbReference type="EMBL" id="FNPI01000001">
    <property type="protein sequence ID" value="SDY04921.1"/>
    <property type="molecule type" value="Genomic_DNA"/>
</dbReference>
<protein>
    <submittedName>
        <fullName evidence="1">Uncharacterized protein</fullName>
    </submittedName>
</protein>
<evidence type="ECO:0000313" key="2">
    <source>
        <dbReference type="Proteomes" id="UP000198935"/>
    </source>
</evidence>
<sequence>MFFPFRDTAEAMSHTSPRSYELSHCVIARDGTWIDIRAILAEEETRSEAAASFQKPDRSGFFLSSVQRRAKLRCLSHRVVSTDRHLSCACRGRDKNGAIATSISAFETPSSYYGASYILSYCLANWQSSSVSPLASHENSLIRINL</sequence>